<dbReference type="RefSeq" id="WP_165961006.1">
    <property type="nucleotide sequence ID" value="NZ_SLWS01000018.1"/>
</dbReference>
<organism evidence="6 7">
    <name type="scientific">Actinocrispum wychmicini</name>
    <dbReference type="NCBI Taxonomy" id="1213861"/>
    <lineage>
        <taxon>Bacteria</taxon>
        <taxon>Bacillati</taxon>
        <taxon>Actinomycetota</taxon>
        <taxon>Actinomycetes</taxon>
        <taxon>Pseudonocardiales</taxon>
        <taxon>Pseudonocardiaceae</taxon>
        <taxon>Actinocrispum</taxon>
    </lineage>
</organism>
<gene>
    <name evidence="6" type="ORF">EV192_11825</name>
</gene>
<dbReference type="GO" id="GO:0000271">
    <property type="term" value="P:polysaccharide biosynthetic process"/>
    <property type="evidence" value="ECO:0007669"/>
    <property type="project" value="TreeGrafter"/>
</dbReference>
<evidence type="ECO:0000256" key="3">
    <source>
        <dbReference type="PIRSR" id="PIRSR000390-1"/>
    </source>
</evidence>
<dbReference type="InterPro" id="IPR015421">
    <property type="entry name" value="PyrdxlP-dep_Trfase_major"/>
</dbReference>
<dbReference type="Pfam" id="PF01041">
    <property type="entry name" value="DegT_DnrJ_EryC1"/>
    <property type="match status" value="1"/>
</dbReference>
<proteinExistence type="inferred from homology"/>
<dbReference type="EMBL" id="SLWS01000018">
    <property type="protein sequence ID" value="TCO46630.1"/>
    <property type="molecule type" value="Genomic_DNA"/>
</dbReference>
<keyword evidence="1 4" id="KW-0663">Pyridoxal phosphate</keyword>
<dbReference type="InterPro" id="IPR000653">
    <property type="entry name" value="DegT/StrS_aminotransferase"/>
</dbReference>
<dbReference type="InterPro" id="IPR015424">
    <property type="entry name" value="PyrdxlP-dep_Trfase"/>
</dbReference>
<evidence type="ECO:0000256" key="4">
    <source>
        <dbReference type="PIRSR" id="PIRSR000390-2"/>
    </source>
</evidence>
<dbReference type="AlphaFoldDB" id="A0A4V2S457"/>
<dbReference type="GO" id="GO:0008483">
    <property type="term" value="F:transaminase activity"/>
    <property type="evidence" value="ECO:0007669"/>
    <property type="project" value="TreeGrafter"/>
</dbReference>
<comment type="similarity">
    <text evidence="2 5">Belongs to the DegT/DnrJ/EryC1 family.</text>
</comment>
<keyword evidence="7" id="KW-1185">Reference proteome</keyword>
<accession>A0A4V2S457</accession>
<dbReference type="PIRSF" id="PIRSF000390">
    <property type="entry name" value="PLP_StrS"/>
    <property type="match status" value="1"/>
</dbReference>
<evidence type="ECO:0000313" key="7">
    <source>
        <dbReference type="Proteomes" id="UP000295680"/>
    </source>
</evidence>
<dbReference type="Proteomes" id="UP000295680">
    <property type="component" value="Unassembled WGS sequence"/>
</dbReference>
<comment type="caution">
    <text evidence="6">The sequence shown here is derived from an EMBL/GenBank/DDBJ whole genome shotgun (WGS) entry which is preliminary data.</text>
</comment>
<reference evidence="6 7" key="1">
    <citation type="submission" date="2019-03" db="EMBL/GenBank/DDBJ databases">
        <title>Genomic Encyclopedia of Type Strains, Phase IV (KMG-IV): sequencing the most valuable type-strain genomes for metagenomic binning, comparative biology and taxonomic classification.</title>
        <authorList>
            <person name="Goeker M."/>
        </authorList>
    </citation>
    <scope>NUCLEOTIDE SEQUENCE [LARGE SCALE GENOMIC DNA]</scope>
    <source>
        <strain evidence="6 7">DSM 45934</strain>
    </source>
</reference>
<feature type="active site" description="Proton acceptor" evidence="3">
    <location>
        <position position="185"/>
    </location>
</feature>
<evidence type="ECO:0000256" key="1">
    <source>
        <dbReference type="ARBA" id="ARBA00022898"/>
    </source>
</evidence>
<dbReference type="InterPro" id="IPR015422">
    <property type="entry name" value="PyrdxlP-dep_Trfase_small"/>
</dbReference>
<sequence length="379" mass="39929">MTDSPIVLVKPVLPALDKLGAALHEVLRSGVLTNDGSRVHAFEALLSARLGIADLAVCGSGTTAIQLACGALGLSGEVIVPAAAFPAVAQGVRRGSCTPVAVDAERTFLTLDPDAVAAAITPRTEGIVAVQTFGCPADVDALAAIARSAGIPLIFDAATCWGITYRDRPLLAYGDVSTLSLHAMKLTHSVEGGAVMSTVHPIADKVRRLRNFGIGAEGALPAGTNARMSELHAAVGAVVLGEADAEIVRRIQVREWYMDALRHTEWLRPVPFRPGAWPNVAAMAVRLRPDAPVDAPTLCDELKRDGVHARAYFTGRYRPRPIGTAGPTPVADELGKRIVCLPFWGGLTESDVMRVVDAIDRIGGGRCHESHALSLEYPG</sequence>
<name>A0A4V2S457_9PSEU</name>
<dbReference type="PANTHER" id="PTHR30244">
    <property type="entry name" value="TRANSAMINASE"/>
    <property type="match status" value="1"/>
</dbReference>
<feature type="modified residue" description="N6-(pyridoxal phosphate)lysine" evidence="4">
    <location>
        <position position="185"/>
    </location>
</feature>
<dbReference type="GO" id="GO:0030170">
    <property type="term" value="F:pyridoxal phosphate binding"/>
    <property type="evidence" value="ECO:0007669"/>
    <property type="project" value="TreeGrafter"/>
</dbReference>
<dbReference type="Gene3D" id="3.40.640.10">
    <property type="entry name" value="Type I PLP-dependent aspartate aminotransferase-like (Major domain)"/>
    <property type="match status" value="1"/>
</dbReference>
<dbReference type="SUPFAM" id="SSF53383">
    <property type="entry name" value="PLP-dependent transferases"/>
    <property type="match status" value="1"/>
</dbReference>
<dbReference type="Gene3D" id="3.90.1150.10">
    <property type="entry name" value="Aspartate Aminotransferase, domain 1"/>
    <property type="match status" value="1"/>
</dbReference>
<evidence type="ECO:0000313" key="6">
    <source>
        <dbReference type="EMBL" id="TCO46630.1"/>
    </source>
</evidence>
<protein>
    <submittedName>
        <fullName evidence="6">dTDP-4-amino-4,6-dideoxygalactose transaminase</fullName>
    </submittedName>
</protein>
<evidence type="ECO:0000256" key="2">
    <source>
        <dbReference type="ARBA" id="ARBA00037999"/>
    </source>
</evidence>
<evidence type="ECO:0000256" key="5">
    <source>
        <dbReference type="RuleBase" id="RU004508"/>
    </source>
</evidence>
<dbReference type="PANTHER" id="PTHR30244:SF9">
    <property type="entry name" value="PROTEIN RV3402C"/>
    <property type="match status" value="1"/>
</dbReference>